<dbReference type="AlphaFoldDB" id="A0A8H3WL56"/>
<dbReference type="EMBL" id="WOWK01000019">
    <property type="protein sequence ID" value="KAF0328200.1"/>
    <property type="molecule type" value="Genomic_DNA"/>
</dbReference>
<dbReference type="Gene3D" id="3.40.50.1240">
    <property type="entry name" value="Phosphoglycerate mutase-like"/>
    <property type="match status" value="1"/>
</dbReference>
<feature type="compositionally biased region" description="Basic residues" evidence="1">
    <location>
        <begin position="1"/>
        <end position="11"/>
    </location>
</feature>
<keyword evidence="3" id="KW-1185">Reference proteome</keyword>
<evidence type="ECO:0000256" key="1">
    <source>
        <dbReference type="SAM" id="MobiDB-lite"/>
    </source>
</evidence>
<dbReference type="GO" id="GO:0016791">
    <property type="term" value="F:phosphatase activity"/>
    <property type="evidence" value="ECO:0007669"/>
    <property type="project" value="TreeGrafter"/>
</dbReference>
<reference evidence="2 3" key="1">
    <citation type="submission" date="2019-12" db="EMBL/GenBank/DDBJ databases">
        <title>A genome sequence resource for the geographically widespread anthracnose pathogen Colletotrichum asianum.</title>
        <authorList>
            <person name="Meng Y."/>
        </authorList>
    </citation>
    <scope>NUCLEOTIDE SEQUENCE [LARGE SCALE GENOMIC DNA]</scope>
    <source>
        <strain evidence="2 3">ICMP 18580</strain>
    </source>
</reference>
<gene>
    <name evidence="2" type="ORF">GQ607_004680</name>
</gene>
<sequence>MSWRKVFKKSSSRRERLDDSSSCSSSSSSSCPGCSLDESQSIDSENIFRGATPAPSTANPESRAAAPHRSVLVRFSFLKDSNNTIPVRLTDLAGGYGMYHFLYLLSEAAIMLMCNPDTTVPFVVEHLRPVHAVIQAYFKVKIRWDLGGGLLGHTELPLVDAHETWDDVVKMLVGLGGRGGCVVVDLSEDKVEYLRRVVPAALKPNEEPKADEEEYPEPLASPAAWIKSLVLVASFIIFAEYTLSQVMAPKAGSSLLAALAVFGTGSGALSGSGTTASGNSSAGAGGVDLTWHAPASSEVNNLTSVISGKGVWGFIYDTSATPDDKYGQYNWCNMPHVRKTEYVKASDEYELKYVELIHRHHKRTPYASNAFPVESYQWNCDEQGLFYYGEPFASANKPAKTYWKVYISPVNPFVPAGWIGTCQFPQITAQGLDDSWVHGADLFGVYHDLLGFLPPKDAAGSADWLAKVKYRVTNNQITSQVAGMVVNGMWGTAASTGLGIQAAGVDSLEPQYSCPAGAALFSRIKSSANAPWQQHLDAATPLYATLDDISGVPADDAGFHASLDHYYDNLSARQCHDKPLPCKLVGGANSTTCVTQELADAVYRLGHWEYSQMYRDAGPDALAASVANWGVWVAELATHLRAAVSGQSETIYFHNVAHDGSVSRLLSILQLDKMVWPGMGSEVVFELYKKKAKSSADGASVAQRAGGSDAKTGESGWYVRVLWSGQVLKSSNPSLGLMDMIPVETLLAYFDGLVGENASLIKGKCTA</sequence>
<evidence type="ECO:0000313" key="3">
    <source>
        <dbReference type="Proteomes" id="UP000434172"/>
    </source>
</evidence>
<feature type="compositionally biased region" description="Low complexity" evidence="1">
    <location>
        <begin position="20"/>
        <end position="38"/>
    </location>
</feature>
<accession>A0A8H3WL56</accession>
<dbReference type="SUPFAM" id="SSF53254">
    <property type="entry name" value="Phosphoglycerate mutase-like"/>
    <property type="match status" value="1"/>
</dbReference>
<dbReference type="OrthoDB" id="10262962at2759"/>
<feature type="region of interest" description="Disordered" evidence="1">
    <location>
        <begin position="1"/>
        <end position="38"/>
    </location>
</feature>
<dbReference type="PANTHER" id="PTHR11567:SF195">
    <property type="entry name" value="ACID PHOSPHATASE, PUTATIVE (AFU_ORTHOLOGUE AFUA_3G14570)-RELATED"/>
    <property type="match status" value="1"/>
</dbReference>
<dbReference type="Proteomes" id="UP000434172">
    <property type="component" value="Unassembled WGS sequence"/>
</dbReference>
<dbReference type="PROSITE" id="PS51257">
    <property type="entry name" value="PROKAR_LIPOPROTEIN"/>
    <property type="match status" value="1"/>
</dbReference>
<comment type="caution">
    <text evidence="2">The sequence shown here is derived from an EMBL/GenBank/DDBJ whole genome shotgun (WGS) entry which is preliminary data.</text>
</comment>
<evidence type="ECO:0000313" key="2">
    <source>
        <dbReference type="EMBL" id="KAF0328200.1"/>
    </source>
</evidence>
<protein>
    <submittedName>
        <fullName evidence="2">Histidine acid phosphatase</fullName>
    </submittedName>
</protein>
<dbReference type="InterPro" id="IPR050645">
    <property type="entry name" value="Histidine_acid_phosphatase"/>
</dbReference>
<dbReference type="PANTHER" id="PTHR11567">
    <property type="entry name" value="ACID PHOSPHATASE-RELATED"/>
    <property type="match status" value="1"/>
</dbReference>
<organism evidence="2 3">
    <name type="scientific">Colletotrichum asianum</name>
    <dbReference type="NCBI Taxonomy" id="702518"/>
    <lineage>
        <taxon>Eukaryota</taxon>
        <taxon>Fungi</taxon>
        <taxon>Dikarya</taxon>
        <taxon>Ascomycota</taxon>
        <taxon>Pezizomycotina</taxon>
        <taxon>Sordariomycetes</taxon>
        <taxon>Hypocreomycetidae</taxon>
        <taxon>Glomerellales</taxon>
        <taxon>Glomerellaceae</taxon>
        <taxon>Colletotrichum</taxon>
        <taxon>Colletotrichum gloeosporioides species complex</taxon>
    </lineage>
</organism>
<proteinExistence type="predicted"/>
<name>A0A8H3WL56_9PEZI</name>
<dbReference type="InterPro" id="IPR029033">
    <property type="entry name" value="His_PPase_superfam"/>
</dbReference>